<dbReference type="Gene3D" id="1.10.10.60">
    <property type="entry name" value="Homeodomain-like"/>
    <property type="match status" value="1"/>
</dbReference>
<feature type="DNA-binding region" description="H-T-H motif" evidence="4">
    <location>
        <begin position="29"/>
        <end position="48"/>
    </location>
</feature>
<evidence type="ECO:0000256" key="1">
    <source>
        <dbReference type="ARBA" id="ARBA00023015"/>
    </source>
</evidence>
<evidence type="ECO:0000313" key="6">
    <source>
        <dbReference type="EMBL" id="KGO06329.1"/>
    </source>
</evidence>
<dbReference type="Proteomes" id="UP000030140">
    <property type="component" value="Unassembled WGS sequence"/>
</dbReference>
<dbReference type="InterPro" id="IPR009057">
    <property type="entry name" value="Homeodomain-like_sf"/>
</dbReference>
<proteinExistence type="predicted"/>
<reference evidence="6 7" key="1">
    <citation type="submission" date="2014-10" db="EMBL/GenBank/DDBJ databases">
        <title>Draft genome sequence of the proteorhodopsin-containing marine bacterium Dokdonia donghaensis.</title>
        <authorList>
            <person name="Gomez-Consarnau L."/>
            <person name="Gonzalez J.M."/>
            <person name="Riedel T."/>
            <person name="Jaenicke S."/>
            <person name="Wagner-Doebler I."/>
            <person name="Fuhrman J.A."/>
        </authorList>
    </citation>
    <scope>NUCLEOTIDE SEQUENCE [LARGE SCALE GENOMIC DNA]</scope>
    <source>
        <strain evidence="6 7">DSW-1</strain>
    </source>
</reference>
<dbReference type="KEGG" id="ddo:I597_2854"/>
<dbReference type="RefSeq" id="WP_035325334.1">
    <property type="nucleotide sequence ID" value="NZ_CP015125.1"/>
</dbReference>
<comment type="caution">
    <text evidence="6">The sequence shown here is derived from an EMBL/GenBank/DDBJ whole genome shotgun (WGS) entry which is preliminary data.</text>
</comment>
<evidence type="ECO:0000259" key="5">
    <source>
        <dbReference type="PROSITE" id="PS50977"/>
    </source>
</evidence>
<dbReference type="EMBL" id="JSAQ01000001">
    <property type="protein sequence ID" value="KGO06329.1"/>
    <property type="molecule type" value="Genomic_DNA"/>
</dbReference>
<dbReference type="OrthoDB" id="9795242at2"/>
<sequence>MARKKAYREDLVIEKAMNLFWRNGYEGTSMQMLEKEMGINKFSIYSSFGSKNGVFLESIACYKKKLYTLVNELKTTQKGVAGIKEYFYNFITFTRETEYGKGCLVTNTANEIGTDGDQAIKEALSNFTGEIKSIFASIIAQDESKNPQEVASQADYLLIAMFGLSSATRVFTEEQLGHYIENIFKNS</sequence>
<dbReference type="PROSITE" id="PS50977">
    <property type="entry name" value="HTH_TETR_2"/>
    <property type="match status" value="1"/>
</dbReference>
<keyword evidence="1" id="KW-0805">Transcription regulation</keyword>
<keyword evidence="7" id="KW-1185">Reference proteome</keyword>
<evidence type="ECO:0000313" key="7">
    <source>
        <dbReference type="Proteomes" id="UP000030140"/>
    </source>
</evidence>
<evidence type="ECO:0000256" key="2">
    <source>
        <dbReference type="ARBA" id="ARBA00023125"/>
    </source>
</evidence>
<protein>
    <submittedName>
        <fullName evidence="6">TetR family transcriptional regulator</fullName>
    </submittedName>
</protein>
<dbReference type="Gene3D" id="1.10.357.10">
    <property type="entry name" value="Tetracycline Repressor, domain 2"/>
    <property type="match status" value="1"/>
</dbReference>
<evidence type="ECO:0000256" key="4">
    <source>
        <dbReference type="PROSITE-ProRule" id="PRU00335"/>
    </source>
</evidence>
<evidence type="ECO:0000256" key="3">
    <source>
        <dbReference type="ARBA" id="ARBA00023163"/>
    </source>
</evidence>
<dbReference type="SUPFAM" id="SSF48498">
    <property type="entry name" value="Tetracyclin repressor-like, C-terminal domain"/>
    <property type="match status" value="1"/>
</dbReference>
<dbReference type="GO" id="GO:0003677">
    <property type="term" value="F:DNA binding"/>
    <property type="evidence" value="ECO:0007669"/>
    <property type="project" value="UniProtKB-UniRule"/>
</dbReference>
<dbReference type="InterPro" id="IPR036271">
    <property type="entry name" value="Tet_transcr_reg_TetR-rel_C_sf"/>
</dbReference>
<organism evidence="6 7">
    <name type="scientific">Dokdonia donghaensis DSW-1</name>
    <dbReference type="NCBI Taxonomy" id="1300343"/>
    <lineage>
        <taxon>Bacteria</taxon>
        <taxon>Pseudomonadati</taxon>
        <taxon>Bacteroidota</taxon>
        <taxon>Flavobacteriia</taxon>
        <taxon>Flavobacteriales</taxon>
        <taxon>Flavobacteriaceae</taxon>
        <taxon>Dokdonia</taxon>
    </lineage>
</organism>
<dbReference type="PATRIC" id="fig|1300343.5.peg.2901"/>
<dbReference type="PANTHER" id="PTHR47506">
    <property type="entry name" value="TRANSCRIPTIONAL REGULATORY PROTEIN"/>
    <property type="match status" value="1"/>
</dbReference>
<name>A0A0A2GSR1_9FLAO</name>
<keyword evidence="2 4" id="KW-0238">DNA-binding</keyword>
<dbReference type="Pfam" id="PF00440">
    <property type="entry name" value="TetR_N"/>
    <property type="match status" value="1"/>
</dbReference>
<gene>
    <name evidence="6" type="ORF">NV36_05405</name>
</gene>
<keyword evidence="3" id="KW-0804">Transcription</keyword>
<dbReference type="SUPFAM" id="SSF46689">
    <property type="entry name" value="Homeodomain-like"/>
    <property type="match status" value="1"/>
</dbReference>
<dbReference type="PANTHER" id="PTHR47506:SF1">
    <property type="entry name" value="HTH-TYPE TRANSCRIPTIONAL REGULATOR YJDC"/>
    <property type="match status" value="1"/>
</dbReference>
<dbReference type="InterPro" id="IPR001647">
    <property type="entry name" value="HTH_TetR"/>
</dbReference>
<feature type="domain" description="HTH tetR-type" evidence="5">
    <location>
        <begin position="6"/>
        <end position="66"/>
    </location>
</feature>
<dbReference type="AlphaFoldDB" id="A0A0A2GSR1"/>
<accession>A0A0A2GSR1</accession>